<sequence>MLPVLLVVLRLVVLHTVDGHEVSVNPALVTSLHAAKENQENQLLVNDVRCVIGLADGKFVSVAEPCDVVRKLLQENGR</sequence>
<dbReference type="AlphaFoldDB" id="A0A810AF66"/>
<protein>
    <submittedName>
        <fullName evidence="2">Uncharacterized protein</fullName>
    </submittedName>
</protein>
<proteinExistence type="predicted"/>
<dbReference type="RefSeq" id="WP_182869789.1">
    <property type="nucleotide sequence ID" value="NZ_AP022638.1"/>
</dbReference>
<dbReference type="EMBL" id="AP023096">
    <property type="protein sequence ID" value="BCE63932.1"/>
    <property type="molecule type" value="Genomic_DNA"/>
</dbReference>
<organism evidence="2">
    <name type="scientific">Bradyrhizobium diazoefficiens</name>
    <dbReference type="NCBI Taxonomy" id="1355477"/>
    <lineage>
        <taxon>Bacteria</taxon>
        <taxon>Pseudomonadati</taxon>
        <taxon>Pseudomonadota</taxon>
        <taxon>Alphaproteobacteria</taxon>
        <taxon>Hyphomicrobiales</taxon>
        <taxon>Nitrobacteraceae</taxon>
        <taxon>Bradyrhizobium</taxon>
    </lineage>
</organism>
<name>A0A810AF66_9BRAD</name>
<dbReference type="EMBL" id="AP023095">
    <property type="protein sequence ID" value="BCE55198.1"/>
    <property type="molecule type" value="Genomic_DNA"/>
</dbReference>
<accession>A0A810AF66</accession>
<gene>
    <name evidence="1" type="ORF">XF5B_27100</name>
    <name evidence="2" type="ORF">XF6B_27310</name>
</gene>
<reference evidence="1" key="1">
    <citation type="submission" date="2020-05" db="EMBL/GenBank/DDBJ databases">
        <title>Complete genome sequence of Bradyrhizobium diazoefficiens XF5 isolated from soybean nodule.</title>
        <authorList>
            <person name="Noda R."/>
            <person name="Kakizaki K."/>
            <person name="Minamisawa K."/>
        </authorList>
    </citation>
    <scope>NUCLEOTIDE SEQUENCE</scope>
    <source>
        <strain evidence="1">XF5</strain>
    </source>
</reference>
<evidence type="ECO:0000313" key="2">
    <source>
        <dbReference type="EMBL" id="BCE63932.1"/>
    </source>
</evidence>
<reference evidence="2" key="2">
    <citation type="submission" date="2020-05" db="EMBL/GenBank/DDBJ databases">
        <title>Complete genome sequence of Bradyrhizobium diazoefficiens XF6 isolated from soybean nodule.</title>
        <authorList>
            <person name="Noda R."/>
            <person name="Kakizaki K."/>
            <person name="Minamisawa K."/>
        </authorList>
    </citation>
    <scope>NUCLEOTIDE SEQUENCE</scope>
    <source>
        <strain evidence="2">XF6</strain>
    </source>
</reference>
<evidence type="ECO:0000313" key="1">
    <source>
        <dbReference type="EMBL" id="BCE55198.1"/>
    </source>
</evidence>